<sequence>MNLSLADAGAYIRLWRTDGRRWLRWESSSSQRRPVEANSKAPGEAPTLIYSELIINSLRFVPTSALCGAARASKPPSSNFAHITPQQRKPPTIICEARGQQSRQLQQHRDRYVACNALCTTRGAVGCGLLIATNVRSQIQAER</sequence>
<reference evidence="1 2" key="1">
    <citation type="journal article" date="2019" name="Commun. Biol.">
        <title>The bagworm genome reveals a unique fibroin gene that provides high tensile strength.</title>
        <authorList>
            <person name="Kono N."/>
            <person name="Nakamura H."/>
            <person name="Ohtoshi R."/>
            <person name="Tomita M."/>
            <person name="Numata K."/>
            <person name="Arakawa K."/>
        </authorList>
    </citation>
    <scope>NUCLEOTIDE SEQUENCE [LARGE SCALE GENOMIC DNA]</scope>
</reference>
<evidence type="ECO:0000313" key="1">
    <source>
        <dbReference type="EMBL" id="GBP42375.1"/>
    </source>
</evidence>
<comment type="caution">
    <text evidence="1">The sequence shown here is derived from an EMBL/GenBank/DDBJ whole genome shotgun (WGS) entry which is preliminary data.</text>
</comment>
<dbReference type="Proteomes" id="UP000299102">
    <property type="component" value="Unassembled WGS sequence"/>
</dbReference>
<keyword evidence="2" id="KW-1185">Reference proteome</keyword>
<organism evidence="1 2">
    <name type="scientific">Eumeta variegata</name>
    <name type="common">Bagworm moth</name>
    <name type="synonym">Eumeta japonica</name>
    <dbReference type="NCBI Taxonomy" id="151549"/>
    <lineage>
        <taxon>Eukaryota</taxon>
        <taxon>Metazoa</taxon>
        <taxon>Ecdysozoa</taxon>
        <taxon>Arthropoda</taxon>
        <taxon>Hexapoda</taxon>
        <taxon>Insecta</taxon>
        <taxon>Pterygota</taxon>
        <taxon>Neoptera</taxon>
        <taxon>Endopterygota</taxon>
        <taxon>Lepidoptera</taxon>
        <taxon>Glossata</taxon>
        <taxon>Ditrysia</taxon>
        <taxon>Tineoidea</taxon>
        <taxon>Psychidae</taxon>
        <taxon>Oiketicinae</taxon>
        <taxon>Eumeta</taxon>
    </lineage>
</organism>
<dbReference type="AlphaFoldDB" id="A0A4C1VX12"/>
<gene>
    <name evidence="1" type="ORF">EVAR_30008_1</name>
</gene>
<protein>
    <submittedName>
        <fullName evidence="1">Uncharacterized protein</fullName>
    </submittedName>
</protein>
<proteinExistence type="predicted"/>
<evidence type="ECO:0000313" key="2">
    <source>
        <dbReference type="Proteomes" id="UP000299102"/>
    </source>
</evidence>
<name>A0A4C1VX12_EUMVA</name>
<dbReference type="EMBL" id="BGZK01000417">
    <property type="protein sequence ID" value="GBP42375.1"/>
    <property type="molecule type" value="Genomic_DNA"/>
</dbReference>
<accession>A0A4C1VX12</accession>